<name>X0VC88_9ZZZZ</name>
<reference evidence="1" key="1">
    <citation type="journal article" date="2014" name="Front. Microbiol.">
        <title>High frequency of phylogenetically diverse reductive dehalogenase-homologous genes in deep subseafloor sedimentary metagenomes.</title>
        <authorList>
            <person name="Kawai M."/>
            <person name="Futagami T."/>
            <person name="Toyoda A."/>
            <person name="Takaki Y."/>
            <person name="Nishi S."/>
            <person name="Hori S."/>
            <person name="Arai W."/>
            <person name="Tsubouchi T."/>
            <person name="Morono Y."/>
            <person name="Uchiyama I."/>
            <person name="Ito T."/>
            <person name="Fujiyama A."/>
            <person name="Inagaki F."/>
            <person name="Takami H."/>
        </authorList>
    </citation>
    <scope>NUCLEOTIDE SEQUENCE</scope>
    <source>
        <strain evidence="1">Expedition CK06-06</strain>
    </source>
</reference>
<evidence type="ECO:0000313" key="1">
    <source>
        <dbReference type="EMBL" id="GAG10093.1"/>
    </source>
</evidence>
<gene>
    <name evidence="1" type="ORF">S01H1_44775</name>
</gene>
<accession>X0VC88</accession>
<protein>
    <submittedName>
        <fullName evidence="1">Uncharacterized protein</fullName>
    </submittedName>
</protein>
<comment type="caution">
    <text evidence="1">The sequence shown here is derived from an EMBL/GenBank/DDBJ whole genome shotgun (WGS) entry which is preliminary data.</text>
</comment>
<proteinExistence type="predicted"/>
<sequence length="137" mass="15906">MEVKEFKGKFMPEKLSEEKKAKAFEQIKKLRKRGEKMVKGKFSFINAPGGMFEFGYKFFKGEPVRRISITDGEICDVPLEVAIHLNNIVLKIPVVDINMQIPYSKRFPGFKKYRKESRVSFVPSEYETDSLKALFAE</sequence>
<organism evidence="1">
    <name type="scientific">marine sediment metagenome</name>
    <dbReference type="NCBI Taxonomy" id="412755"/>
    <lineage>
        <taxon>unclassified sequences</taxon>
        <taxon>metagenomes</taxon>
        <taxon>ecological metagenomes</taxon>
    </lineage>
</organism>
<dbReference type="EMBL" id="BARS01028575">
    <property type="protein sequence ID" value="GAG10093.1"/>
    <property type="molecule type" value="Genomic_DNA"/>
</dbReference>
<dbReference type="AlphaFoldDB" id="X0VC88"/>